<dbReference type="KEGG" id="mcha:111023146"/>
<sequence length="459" mass="51589">MAMAMVGRLINETLSFFLFSILDVIDIVLCFAYKVADFCFESEWKPCYCSSPKEEAISSRGNKILVSDKGLCSSARLQLEEVSDTLYTRPSLVAELSKVTAAELRRLKVKPFLPPPPKPAVGSTFTVNSTIVEMLQDKINGRQYPIARWSDCDCKLCTCWCSSKKSLFVRAQGPKDEAREDVVFIHGFISSSEFWTETVFPELSAAAKARYRLLAVDLLGFGRSPKPSDSLYTLKEHVEMIETSVLEAYKVKSFHIVAHSLGCILALALAVKYPASVKSLTLLAPPYYPVPKGEEGSQYVMKKVAPRRVWPPMACGASIACWYEHISRTVCLLICKNHRFWEFLTKLVTRNRIEAFLVEGFFSHTHNAAWHTLHNVICGTGGKIERYLDAIRDGVKCRVNIFHGGDDDVIPVECSYNVKARVPRARVNVVENKDHITIVLGRRTAFARELEEIWSNSNA</sequence>
<organism evidence="2 3">
    <name type="scientific">Momordica charantia</name>
    <name type="common">Bitter gourd</name>
    <name type="synonym">Balsam pear</name>
    <dbReference type="NCBI Taxonomy" id="3673"/>
    <lineage>
        <taxon>Eukaryota</taxon>
        <taxon>Viridiplantae</taxon>
        <taxon>Streptophyta</taxon>
        <taxon>Embryophyta</taxon>
        <taxon>Tracheophyta</taxon>
        <taxon>Spermatophyta</taxon>
        <taxon>Magnoliopsida</taxon>
        <taxon>eudicotyledons</taxon>
        <taxon>Gunneridae</taxon>
        <taxon>Pentapetalae</taxon>
        <taxon>rosids</taxon>
        <taxon>fabids</taxon>
        <taxon>Cucurbitales</taxon>
        <taxon>Cucurbitaceae</taxon>
        <taxon>Momordiceae</taxon>
        <taxon>Momordica</taxon>
    </lineage>
</organism>
<evidence type="ECO:0000259" key="1">
    <source>
        <dbReference type="Pfam" id="PF00561"/>
    </source>
</evidence>
<evidence type="ECO:0000313" key="3">
    <source>
        <dbReference type="RefSeq" id="XP_022156206.1"/>
    </source>
</evidence>
<name>A0A6J1DU75_MOMCH</name>
<dbReference type="InterPro" id="IPR000073">
    <property type="entry name" value="AB_hydrolase_1"/>
</dbReference>
<dbReference type="RefSeq" id="XP_022156206.1">
    <property type="nucleotide sequence ID" value="XM_022300514.1"/>
</dbReference>
<reference evidence="3" key="1">
    <citation type="submission" date="2025-08" db="UniProtKB">
        <authorList>
            <consortium name="RefSeq"/>
        </authorList>
    </citation>
    <scope>IDENTIFICATION</scope>
    <source>
        <strain evidence="3">OHB3-1</strain>
    </source>
</reference>
<dbReference type="PANTHER" id="PTHR43689:SF9">
    <property type="entry name" value="LYSOPHOSPHOLIPASE BODYGUARD 3-RELATED"/>
    <property type="match status" value="1"/>
</dbReference>
<dbReference type="PRINTS" id="PR00111">
    <property type="entry name" value="ABHYDROLASE"/>
</dbReference>
<dbReference type="InterPro" id="IPR029058">
    <property type="entry name" value="AB_hydrolase_fold"/>
</dbReference>
<dbReference type="PANTHER" id="PTHR43689">
    <property type="entry name" value="HYDROLASE"/>
    <property type="match status" value="1"/>
</dbReference>
<evidence type="ECO:0000313" key="2">
    <source>
        <dbReference type="Proteomes" id="UP000504603"/>
    </source>
</evidence>
<keyword evidence="2" id="KW-1185">Reference proteome</keyword>
<dbReference type="OrthoDB" id="284184at2759"/>
<dbReference type="GeneID" id="111023146"/>
<dbReference type="Proteomes" id="UP000504603">
    <property type="component" value="Unplaced"/>
</dbReference>
<gene>
    <name evidence="3" type="primary">LOC111023146</name>
</gene>
<dbReference type="SUPFAM" id="SSF53474">
    <property type="entry name" value="alpha/beta-Hydrolases"/>
    <property type="match status" value="1"/>
</dbReference>
<proteinExistence type="predicted"/>
<feature type="domain" description="AB hydrolase-1" evidence="1">
    <location>
        <begin position="182"/>
        <end position="285"/>
    </location>
</feature>
<accession>A0A6J1DU75</accession>
<protein>
    <submittedName>
        <fullName evidence="3">Probable lysophospholipase BODYGUARD 3</fullName>
    </submittedName>
</protein>
<dbReference type="Gene3D" id="3.40.50.1820">
    <property type="entry name" value="alpha/beta hydrolase"/>
    <property type="match status" value="1"/>
</dbReference>
<dbReference type="Pfam" id="PF00561">
    <property type="entry name" value="Abhydrolase_1"/>
    <property type="match status" value="1"/>
</dbReference>
<dbReference type="AlphaFoldDB" id="A0A6J1DU75"/>